<organism evidence="3 4">
    <name type="scientific">Oceanidesulfovibrio marinus</name>
    <dbReference type="NCBI Taxonomy" id="370038"/>
    <lineage>
        <taxon>Bacteria</taxon>
        <taxon>Pseudomonadati</taxon>
        <taxon>Thermodesulfobacteriota</taxon>
        <taxon>Desulfovibrionia</taxon>
        <taxon>Desulfovibrionales</taxon>
        <taxon>Desulfovibrionaceae</taxon>
        <taxon>Oceanidesulfovibrio</taxon>
    </lineage>
</organism>
<evidence type="ECO:0000259" key="2">
    <source>
        <dbReference type="Pfam" id="PF12633"/>
    </source>
</evidence>
<dbReference type="OrthoDB" id="5436892at2"/>
<proteinExistence type="predicted"/>
<feature type="region of interest" description="Disordered" evidence="1">
    <location>
        <begin position="397"/>
        <end position="416"/>
    </location>
</feature>
<dbReference type="Pfam" id="PF01295">
    <property type="entry name" value="Adenylate_cycl"/>
    <property type="match status" value="1"/>
</dbReference>
<sequence length="1300" mass="142455">MPESLAAIIATLRLAVRESAATGKRLAEQVQPLVEQAFSLLDETPAGPDRVILSGGLANALADIALRAQTTRFMGQVMARLLTLGPLGEILCLRVLRESSMTMDKLAAVLAECEEHQKLALANRFFCNPRDMDRKRLEWAVSTARRIQADDPEEALVFLDRLEARGGVLADPTQRELMRSRFGIWVHELLRMELDDEQLAYMARIVGLLGVPSLARELARKLDTAQAFATMEAVLTGMGRAGAPRSEELVQAIRPFLTHIKAPVRSAAMEALRNLRAGEVLAGEDGPLSGQDQGARCLALTHLSADEFMAALSRLDPGDRQEALLRLTALVRRLDSAWLDATVEQLADAKGEDDTAMELVLRAFRDFTAAQPPFRPQPANLGKPAVLAGAEPAVVLESPGQPGQQGAATSAAGSPGLVSDRKIKDARISGVDQFGANIAAAAYKNATIEASVFARARLETTRFIGCAFKDVDFTGARLTTVSFMDCTFTGCVFDAAALEAVSFRNCRLARTRFCEARAKRIRLVQCSVAGCDFGGAILDGLEAESTELAGCHFGAASLLASELSGVEMTECVFEAALVLGLGMRDVRVAGCSFADNRFHNIRGGEPSFREEEERTRRAAVEWTLGIITMEQPAPALSSTEGQQFLTGLLWRWFYEKDARRRLLACRSMNRRRRLWATAMQHGDAPDLLSLITAAVESPQVPGAALPPLACAITSHTPCRNDLTLVERYGLSRPDRGVESTLRLEALYAIGSTGTIAQGRSSDLDLWVCYDTQAFSPLHARALKAKLTAIEKWARQTFGKEVHFFLMDLEAIHANDFGFSDEESAGSTQALLLKEEFYRTAILLAGRPPAWWAAPPRLSRQQYAGFLATLREAVSLRGVDFLDLGVMEAIPRDEYFGAALWQIVKALKSPFKSILKIALLDKYSTGDAGQTLLCESIKEALFEGRRDLWDVDPYAVMFREVFEHFQGLGNEEACDLLRLAFNKKTGLTLASAASDGAFAMRGYSFMEYFFPYSEAQIVGQLERRAKEAEAEDEESFAALVAVGDRILRFMLSTYAAVQERLAEAGSGVRVSPEDLTKMGRRIAARLTPGRNKILPLPFTQMRPGMLTGLEFGWQRSGASGSVWSVRAEFPMREGAKPAPEVLRREGSPEELAAWLVANEIYDPSVPLTAQALEPPLSIPDMQALLKAMREFFPVPDIFDPPVGEALQEERATRIFVTVNLTIPREVKQVSRIAVVWSTSWGQMLCKARLPATEKLRSDPYTELARAMGMPMTSRPAILFHAPHKSHCPAVRLLPGVSASAP</sequence>
<name>A0A6P1ZNR5_9BACT</name>
<evidence type="ECO:0000256" key="1">
    <source>
        <dbReference type="SAM" id="MobiDB-lite"/>
    </source>
</evidence>
<dbReference type="GO" id="GO:0004016">
    <property type="term" value="F:adenylate cyclase activity"/>
    <property type="evidence" value="ECO:0007669"/>
    <property type="project" value="InterPro"/>
</dbReference>
<gene>
    <name evidence="3" type="ORF">DQK91_04990</name>
</gene>
<dbReference type="InterPro" id="IPR024685">
    <property type="entry name" value="Adenylate_cyclase_1_N"/>
</dbReference>
<dbReference type="Gene3D" id="2.160.20.80">
    <property type="entry name" value="E3 ubiquitin-protein ligase SopA"/>
    <property type="match status" value="1"/>
</dbReference>
<dbReference type="RefSeq" id="WP_144234337.1">
    <property type="nucleotide sequence ID" value="NZ_QMIF01000002.1"/>
</dbReference>
<accession>A0A6P1ZNR5</accession>
<feature type="domain" description="Adenylate cyclase class-I N-terminal" evidence="2">
    <location>
        <begin position="666"/>
        <end position="851"/>
    </location>
</feature>
<dbReference type="EMBL" id="QMIF01000002">
    <property type="protein sequence ID" value="TVM36005.1"/>
    <property type="molecule type" value="Genomic_DNA"/>
</dbReference>
<dbReference type="SUPFAM" id="SSF141571">
    <property type="entry name" value="Pentapeptide repeat-like"/>
    <property type="match status" value="1"/>
</dbReference>
<dbReference type="Pfam" id="PF12633">
    <property type="entry name" value="Adenyl_cycl_N"/>
    <property type="match status" value="1"/>
</dbReference>
<dbReference type="Pfam" id="PF13599">
    <property type="entry name" value="Pentapeptide_4"/>
    <property type="match status" value="1"/>
</dbReference>
<evidence type="ECO:0000313" key="4">
    <source>
        <dbReference type="Proteomes" id="UP000434052"/>
    </source>
</evidence>
<dbReference type="InterPro" id="IPR000274">
    <property type="entry name" value="Adenylate_cyclase_1"/>
</dbReference>
<feature type="compositionally biased region" description="Low complexity" evidence="1">
    <location>
        <begin position="398"/>
        <end position="416"/>
    </location>
</feature>
<dbReference type="Proteomes" id="UP000434052">
    <property type="component" value="Unassembled WGS sequence"/>
</dbReference>
<reference evidence="3 4" key="1">
    <citation type="submission" date="2018-06" db="EMBL/GenBank/DDBJ databases">
        <title>Complete genome of Desulfovibrio marinus P48SEP.</title>
        <authorList>
            <person name="Crispim J.S."/>
            <person name="Vidigal P.M.P."/>
            <person name="Silva L.C.F."/>
            <person name="Araujo L.C."/>
            <person name="Laguardia C.N."/>
            <person name="Dias R.S."/>
            <person name="Sousa M.P."/>
            <person name="Paula S.O."/>
            <person name="Silva C."/>
        </authorList>
    </citation>
    <scope>NUCLEOTIDE SEQUENCE [LARGE SCALE GENOMIC DNA]</scope>
    <source>
        <strain evidence="3 4">P48SEP</strain>
    </source>
</reference>
<dbReference type="InterPro" id="IPR001646">
    <property type="entry name" value="5peptide_repeat"/>
</dbReference>
<protein>
    <recommendedName>
        <fullName evidence="2">Adenylate cyclase class-I N-terminal domain-containing protein</fullName>
    </recommendedName>
</protein>
<dbReference type="PANTHER" id="PTHR38760:SF1">
    <property type="entry name" value="ADENYLATE CYCLASE"/>
    <property type="match status" value="1"/>
</dbReference>
<evidence type="ECO:0000313" key="3">
    <source>
        <dbReference type="EMBL" id="TVM36005.1"/>
    </source>
</evidence>
<dbReference type="GO" id="GO:0006171">
    <property type="term" value="P:cAMP biosynthetic process"/>
    <property type="evidence" value="ECO:0007669"/>
    <property type="project" value="InterPro"/>
</dbReference>
<comment type="caution">
    <text evidence="3">The sequence shown here is derived from an EMBL/GenBank/DDBJ whole genome shotgun (WGS) entry which is preliminary data.</text>
</comment>
<dbReference type="PANTHER" id="PTHR38760">
    <property type="entry name" value="ADENYLATE CYCLASE"/>
    <property type="match status" value="1"/>
</dbReference>